<evidence type="ECO:0000313" key="2">
    <source>
        <dbReference type="Proteomes" id="UP000034491"/>
    </source>
</evidence>
<evidence type="ECO:0008006" key="3">
    <source>
        <dbReference type="Google" id="ProtNLM"/>
    </source>
</evidence>
<name>A0A0M2RCJ3_9PROT</name>
<keyword evidence="2" id="KW-1185">Reference proteome</keyword>
<accession>A0A0M2RCJ3</accession>
<organism evidence="1 2">
    <name type="scientific">Kiloniella litopenaei</name>
    <dbReference type="NCBI Taxonomy" id="1549748"/>
    <lineage>
        <taxon>Bacteria</taxon>
        <taxon>Pseudomonadati</taxon>
        <taxon>Pseudomonadota</taxon>
        <taxon>Alphaproteobacteria</taxon>
        <taxon>Rhodospirillales</taxon>
        <taxon>Kiloniellaceae</taxon>
        <taxon>Kiloniella</taxon>
    </lineage>
</organism>
<sequence length="190" mass="21916">MKALIKFRHSKSQAFYDYWCQLPKTGVLPEKKHLKPEQIPNLLATMIVYELVSHDLIRIRLMGSTVEERFGGRRTGTNYLDMVEDHRKFSASAALWAQVENSCGMYALLEQELVSGRLAYIEALGLPVSNDEGKYPVLFFQSNEVHKDNDEPREKSQQDLVNDDDSLLKYIRVVERSYFDLGMGIPELRD</sequence>
<comment type="caution">
    <text evidence="1">The sequence shown here is derived from an EMBL/GenBank/DDBJ whole genome shotgun (WGS) entry which is preliminary data.</text>
</comment>
<evidence type="ECO:0000313" key="1">
    <source>
        <dbReference type="EMBL" id="KKJ78159.1"/>
    </source>
</evidence>
<gene>
    <name evidence="1" type="ORF">WH95_02085</name>
</gene>
<reference evidence="1 2" key="1">
    <citation type="submission" date="2015-03" db="EMBL/GenBank/DDBJ databases">
        <title>Genome sequence of Kiloniella sp. P1-1, isolated from the gut microflora of Pacific white shrimp, Penaeus vannamei.</title>
        <authorList>
            <person name="Shao Z."/>
            <person name="Wang L."/>
            <person name="Li X."/>
        </authorList>
    </citation>
    <scope>NUCLEOTIDE SEQUENCE [LARGE SCALE GENOMIC DNA]</scope>
    <source>
        <strain evidence="1 2">P1-1</strain>
    </source>
</reference>
<dbReference type="Pfam" id="PF07310">
    <property type="entry name" value="PAS_5"/>
    <property type="match status" value="1"/>
</dbReference>
<dbReference type="AlphaFoldDB" id="A0A0M2RCJ3"/>
<proteinExistence type="predicted"/>
<dbReference type="RefSeq" id="WP_046502383.1">
    <property type="nucleotide sequence ID" value="NZ_LANI01000002.1"/>
</dbReference>
<protein>
    <recommendedName>
        <fullName evidence="3">PAS domain-containing protein</fullName>
    </recommendedName>
</protein>
<dbReference type="EMBL" id="LANI01000002">
    <property type="protein sequence ID" value="KKJ78159.1"/>
    <property type="molecule type" value="Genomic_DNA"/>
</dbReference>
<dbReference type="Proteomes" id="UP000034491">
    <property type="component" value="Unassembled WGS sequence"/>
</dbReference>
<dbReference type="InterPro" id="IPR009922">
    <property type="entry name" value="DUF1457"/>
</dbReference>